<dbReference type="GO" id="GO:0008713">
    <property type="term" value="F:ADP-heptose-lipopolysaccharide heptosyltransferase activity"/>
    <property type="evidence" value="ECO:0007669"/>
    <property type="project" value="TreeGrafter"/>
</dbReference>
<dbReference type="GO" id="GO:0009244">
    <property type="term" value="P:lipopolysaccharide core region biosynthetic process"/>
    <property type="evidence" value="ECO:0007669"/>
    <property type="project" value="TreeGrafter"/>
</dbReference>
<evidence type="ECO:0000256" key="2">
    <source>
        <dbReference type="ARBA" id="ARBA00022679"/>
    </source>
</evidence>
<evidence type="ECO:0000256" key="1">
    <source>
        <dbReference type="ARBA" id="ARBA00022676"/>
    </source>
</evidence>
<dbReference type="SUPFAM" id="SSF53756">
    <property type="entry name" value="UDP-Glycosyltransferase/glycogen phosphorylase"/>
    <property type="match status" value="1"/>
</dbReference>
<dbReference type="Gene3D" id="3.40.50.2000">
    <property type="entry name" value="Glycogen Phosphorylase B"/>
    <property type="match status" value="1"/>
</dbReference>
<keyword evidence="2" id="KW-0808">Transferase</keyword>
<dbReference type="GO" id="GO:0005829">
    <property type="term" value="C:cytosol"/>
    <property type="evidence" value="ECO:0007669"/>
    <property type="project" value="TreeGrafter"/>
</dbReference>
<organism evidence="3 4">
    <name type="scientific">Methyloradius palustris</name>
    <dbReference type="NCBI Taxonomy" id="2778876"/>
    <lineage>
        <taxon>Bacteria</taxon>
        <taxon>Pseudomonadati</taxon>
        <taxon>Pseudomonadota</taxon>
        <taxon>Betaproteobacteria</taxon>
        <taxon>Nitrosomonadales</taxon>
        <taxon>Methylophilaceae</taxon>
        <taxon>Methyloradius</taxon>
    </lineage>
</organism>
<accession>A0A8D5JVY8</accession>
<keyword evidence="1" id="KW-0328">Glycosyltransferase</keyword>
<dbReference type="InterPro" id="IPR051199">
    <property type="entry name" value="LPS_LOS_Heptosyltrfase"/>
</dbReference>
<dbReference type="Proteomes" id="UP000826722">
    <property type="component" value="Chromosome"/>
</dbReference>
<gene>
    <name evidence="3" type="ORF">ZMTM_08280</name>
</gene>
<keyword evidence="4" id="KW-1185">Reference proteome</keyword>
<dbReference type="EMBL" id="AP024110">
    <property type="protein sequence ID" value="BCM24569.1"/>
    <property type="molecule type" value="Genomic_DNA"/>
</dbReference>
<reference evidence="3" key="1">
    <citation type="journal article" date="2021" name="Arch. Microbiol.">
        <title>Methyloradius palustris gen. nov., sp. nov., a methanol-oxidizing bacterium isolated from snow.</title>
        <authorList>
            <person name="Miyadera T."/>
            <person name="Kojima H."/>
            <person name="Fukui M."/>
        </authorList>
    </citation>
    <scope>NUCLEOTIDE SEQUENCE</scope>
    <source>
        <strain evidence="3">Zm11</strain>
    </source>
</reference>
<protein>
    <submittedName>
        <fullName evidence="3">Uncharacterized protein</fullName>
    </submittedName>
</protein>
<dbReference type="KEGG" id="mpau:ZMTM_08280"/>
<dbReference type="Pfam" id="PF01075">
    <property type="entry name" value="Glyco_transf_9"/>
    <property type="match status" value="1"/>
</dbReference>
<name>A0A8D5JVY8_9PROT</name>
<sequence>MKCLKRFLIKEAIDSISQSIAHPIHSNKSIYLPEKGIPKLGWRAFRRLLAYRLSGQKKYLVKHIKPQWKKCLWLYYDIPQIGDALMDLAPRSLLNEHGIQIDLFCPIHIASLFADDQWLNRVESDKSKINAKQYDFVIVSSMKWRSIRHKIYYAWYLPWLSIFGKFSGPEINRSLYSTKKIVELLNTTLTRAQLSYHAHQKLSLTKITEHSINNVDVTTIAIGGADSTRTYRHWYEVVLELKKMDKKKVVLVGSENGVSYAEKILSLEDDTFEIKNLVGETSLKECQKIMQESSLIIAADGGLMHLAISTNKPVLSLFNNAINPIWRLPDELLALSIQAKSRDINTILPEDIINMVKTAQQHSA</sequence>
<dbReference type="AlphaFoldDB" id="A0A8D5JVY8"/>
<evidence type="ECO:0000313" key="4">
    <source>
        <dbReference type="Proteomes" id="UP000826722"/>
    </source>
</evidence>
<dbReference type="InterPro" id="IPR002201">
    <property type="entry name" value="Glyco_trans_9"/>
</dbReference>
<proteinExistence type="predicted"/>
<evidence type="ECO:0000313" key="3">
    <source>
        <dbReference type="EMBL" id="BCM24569.1"/>
    </source>
</evidence>
<dbReference type="PANTHER" id="PTHR30160">
    <property type="entry name" value="TETRAACYLDISACCHARIDE 4'-KINASE-RELATED"/>
    <property type="match status" value="1"/>
</dbReference>
<dbReference type="RefSeq" id="WP_221765083.1">
    <property type="nucleotide sequence ID" value="NZ_AP024110.1"/>
</dbReference>